<gene>
    <name evidence="4" type="ORF">GA0070621_2672</name>
</gene>
<dbReference type="InterPro" id="IPR000182">
    <property type="entry name" value="GNAT_dom"/>
</dbReference>
<proteinExistence type="predicted"/>
<reference evidence="4 5" key="1">
    <citation type="submission" date="2016-06" db="EMBL/GenBank/DDBJ databases">
        <authorList>
            <person name="Kjaerup R.B."/>
            <person name="Dalgaard T.S."/>
            <person name="Juul-Madsen H.R."/>
        </authorList>
    </citation>
    <scope>NUCLEOTIDE SEQUENCE [LARGE SCALE GENOMIC DNA]</scope>
    <source>
        <strain evidence="4 5">DSM 45248</strain>
    </source>
</reference>
<keyword evidence="1 4" id="KW-0808">Transferase</keyword>
<dbReference type="Gene3D" id="3.40.630.30">
    <property type="match status" value="1"/>
</dbReference>
<dbReference type="CDD" id="cd04301">
    <property type="entry name" value="NAT_SF"/>
    <property type="match status" value="1"/>
</dbReference>
<dbReference type="OrthoDB" id="3508882at2"/>
<dbReference type="GO" id="GO:0016747">
    <property type="term" value="F:acyltransferase activity, transferring groups other than amino-acyl groups"/>
    <property type="evidence" value="ECO:0007669"/>
    <property type="project" value="InterPro"/>
</dbReference>
<dbReference type="InterPro" id="IPR016181">
    <property type="entry name" value="Acyl_CoA_acyltransferase"/>
</dbReference>
<keyword evidence="2" id="KW-0012">Acyltransferase</keyword>
<evidence type="ECO:0000256" key="1">
    <source>
        <dbReference type="ARBA" id="ARBA00022679"/>
    </source>
</evidence>
<dbReference type="InterPro" id="IPR050832">
    <property type="entry name" value="Bact_Acetyltransf"/>
</dbReference>
<name>A0A1A8ZS01_9ACTN</name>
<organism evidence="4 5">
    <name type="scientific">Micromonospora narathiwatensis</name>
    <dbReference type="NCBI Taxonomy" id="299146"/>
    <lineage>
        <taxon>Bacteria</taxon>
        <taxon>Bacillati</taxon>
        <taxon>Actinomycetota</taxon>
        <taxon>Actinomycetes</taxon>
        <taxon>Micromonosporales</taxon>
        <taxon>Micromonosporaceae</taxon>
        <taxon>Micromonospora</taxon>
    </lineage>
</organism>
<feature type="domain" description="N-acetyltransferase" evidence="3">
    <location>
        <begin position="1"/>
        <end position="165"/>
    </location>
</feature>
<keyword evidence="5" id="KW-1185">Reference proteome</keyword>
<dbReference type="SUPFAM" id="SSF55729">
    <property type="entry name" value="Acyl-CoA N-acyltransferases (Nat)"/>
    <property type="match status" value="1"/>
</dbReference>
<sequence>MIRGATVADLAAIARVAEATGQRGEWTGADPAYIGHLLRHGRVAVATDDDRTVGFGATRVIAGRAGTVSMLCDLFVDPAQHGRGHGRALLAELWPDPSTPRLTFSSQHPHALPLYTSVGLDAWWPLLYLTGDIRGVRPPAGWTVEPASPDVVGTVEAGWTGLDRAADHHAWSRRPNGRSLVAALGGRPRAAGTAAGEGAGFGLVHLALDPSLPDAQAADSVLAVLAALDSTDGRARVCLPAPHPAVRPLLAAGWRPVDLDVYMATHVDLLDARRSVPSPALA</sequence>
<dbReference type="PROSITE" id="PS51186">
    <property type="entry name" value="GNAT"/>
    <property type="match status" value="1"/>
</dbReference>
<accession>A0A1A8ZS01</accession>
<evidence type="ECO:0000313" key="5">
    <source>
        <dbReference type="Proteomes" id="UP000198765"/>
    </source>
</evidence>
<dbReference type="AlphaFoldDB" id="A0A1A8ZS01"/>
<dbReference type="EMBL" id="LT594324">
    <property type="protein sequence ID" value="SBT46641.1"/>
    <property type="molecule type" value="Genomic_DNA"/>
</dbReference>
<evidence type="ECO:0000259" key="3">
    <source>
        <dbReference type="PROSITE" id="PS51186"/>
    </source>
</evidence>
<dbReference type="PANTHER" id="PTHR43877">
    <property type="entry name" value="AMINOALKYLPHOSPHONATE N-ACETYLTRANSFERASE-RELATED-RELATED"/>
    <property type="match status" value="1"/>
</dbReference>
<protein>
    <submittedName>
        <fullName evidence="4">Acetyltransferase (GNAT) domain-containing protein</fullName>
    </submittedName>
</protein>
<dbReference type="Pfam" id="PF13508">
    <property type="entry name" value="Acetyltransf_7"/>
    <property type="match status" value="1"/>
</dbReference>
<evidence type="ECO:0000313" key="4">
    <source>
        <dbReference type="EMBL" id="SBT46641.1"/>
    </source>
</evidence>
<dbReference type="PATRIC" id="fig|299146.4.peg.2770"/>
<dbReference type="RefSeq" id="WP_091195191.1">
    <property type="nucleotide sequence ID" value="NZ_LT594324.1"/>
</dbReference>
<evidence type="ECO:0000256" key="2">
    <source>
        <dbReference type="ARBA" id="ARBA00023315"/>
    </source>
</evidence>
<dbReference type="Proteomes" id="UP000198765">
    <property type="component" value="Chromosome I"/>
</dbReference>